<dbReference type="InterPro" id="IPR043198">
    <property type="entry name" value="Cyclin/Ssn8"/>
</dbReference>
<dbReference type="OrthoDB" id="4951845at2759"/>
<comment type="caution">
    <text evidence="7">The sequence shown here is derived from an EMBL/GenBank/DDBJ whole genome shotgun (WGS) entry which is preliminary data.</text>
</comment>
<evidence type="ECO:0000259" key="6">
    <source>
        <dbReference type="SMART" id="SM00385"/>
    </source>
</evidence>
<evidence type="ECO:0000256" key="4">
    <source>
        <dbReference type="RuleBase" id="RU000383"/>
    </source>
</evidence>
<reference evidence="7 8" key="2">
    <citation type="submission" date="2015-05" db="EMBL/GenBank/DDBJ databases">
        <authorList>
            <person name="Morales-Cruz A."/>
            <person name="Amrine K.C."/>
            <person name="Cantu D."/>
        </authorList>
    </citation>
    <scope>NUCLEOTIDE SEQUENCE [LARGE SCALE GENOMIC DNA]</scope>
    <source>
        <strain evidence="7">UCRPC4</strain>
    </source>
</reference>
<dbReference type="AlphaFoldDB" id="A0A0G2GCT2"/>
<comment type="similarity">
    <text evidence="1">Belongs to the cyclin family. Cyclin C subfamily.</text>
</comment>
<evidence type="ECO:0000256" key="5">
    <source>
        <dbReference type="SAM" id="MobiDB-lite"/>
    </source>
</evidence>
<accession>A0A0G2GCT2</accession>
<feature type="region of interest" description="Disordered" evidence="5">
    <location>
        <begin position="299"/>
        <end position="426"/>
    </location>
</feature>
<name>A0A0G2GCT2_PHACM</name>
<dbReference type="Proteomes" id="UP000053317">
    <property type="component" value="Unassembled WGS sequence"/>
</dbReference>
<dbReference type="GO" id="GO:0006357">
    <property type="term" value="P:regulation of transcription by RNA polymerase II"/>
    <property type="evidence" value="ECO:0007669"/>
    <property type="project" value="InterPro"/>
</dbReference>
<dbReference type="InterPro" id="IPR006671">
    <property type="entry name" value="Cyclin_N"/>
</dbReference>
<dbReference type="InterPro" id="IPR036915">
    <property type="entry name" value="Cyclin-like_sf"/>
</dbReference>
<gene>
    <name evidence="7" type="ORF">UCRPC4_g03716</name>
</gene>
<keyword evidence="8" id="KW-1185">Reference proteome</keyword>
<dbReference type="PANTHER" id="PTHR10026">
    <property type="entry name" value="CYCLIN"/>
    <property type="match status" value="1"/>
</dbReference>
<evidence type="ECO:0000256" key="3">
    <source>
        <dbReference type="ARBA" id="ARBA00025278"/>
    </source>
</evidence>
<dbReference type="EMBL" id="LCWF01000085">
    <property type="protein sequence ID" value="KKY21453.1"/>
    <property type="molecule type" value="Genomic_DNA"/>
</dbReference>
<keyword evidence="4" id="KW-0195">Cyclin</keyword>
<evidence type="ECO:0000256" key="2">
    <source>
        <dbReference type="ARBA" id="ARBA00014912"/>
    </source>
</evidence>
<protein>
    <recommendedName>
        <fullName evidence="2">RNA polymerase II holoenzyme cyclin-like subunit</fullName>
    </recommendedName>
</protein>
<reference evidence="7 8" key="1">
    <citation type="submission" date="2015-05" db="EMBL/GenBank/DDBJ databases">
        <title>Distinctive expansion of gene families associated with plant cell wall degradation and secondary metabolism in the genomes of grapevine trunk pathogens.</title>
        <authorList>
            <person name="Lawrence D.P."/>
            <person name="Travadon R."/>
            <person name="Rolshausen P.E."/>
            <person name="Baumgartner K."/>
        </authorList>
    </citation>
    <scope>NUCLEOTIDE SEQUENCE [LARGE SCALE GENOMIC DNA]</scope>
    <source>
        <strain evidence="7">UCRPC4</strain>
    </source>
</reference>
<feature type="compositionally biased region" description="Polar residues" evidence="5">
    <location>
        <begin position="353"/>
        <end position="374"/>
    </location>
</feature>
<evidence type="ECO:0000313" key="8">
    <source>
        <dbReference type="Proteomes" id="UP000053317"/>
    </source>
</evidence>
<dbReference type="SMART" id="SM00385">
    <property type="entry name" value="CYCLIN"/>
    <property type="match status" value="1"/>
</dbReference>
<dbReference type="Pfam" id="PF00134">
    <property type="entry name" value="Cyclin_N"/>
    <property type="match status" value="1"/>
</dbReference>
<sequence length="589" mass="65534">MAPMKIESEGDLSRVGPHPSYISVAKPYIFEQTIQRCLQQTGTSSSKEENIRLLGITWIDNVRRALRLPVRTFDTAAVYYHKFRLIHPDSEFAYVDAAAAALFTACKIEDTLKKSRDILCAAYNLKAPPSDQLSPDDAVFEHHSRTIIGLERLMLEASSFDFRNRHPQVLLIKLAKKYGYEKHSPIVETAYGISLDLYRTFAPLKQTTPTMAFACLELSSRLYNEPHDGIWSGEGYGTWKVSRSMVMETLLDLLELYTHNRTSTTIGPDFPLDLFLEIRIPLNQEVETSSLPRYTEWRSDLQGQQPPQQQPTPRSPTSPRSNGTVNGNTSRDDRRIPASAPATGANGTRLPPRNTSSPTAPAPTNHSPSTSSMIPQPVVSIPITTDGTPRAIPSNQAGPSPVSGGGSGPTSATNPGGPRLGERGRDGTVRFMLNPEREREERAIVKEYFVAEEEESVAENKESGEIEIEIETEIETVLFVITETTTEKTKQTDQKEAHEMTVMIFLPRLHRVLAVAVEEEIATETVIEIVTALDQEMKNPQLITARQIDRPVEVRVEEVVDKEEVDIISITVVVVVDTDTMVVGGKMKR</sequence>
<dbReference type="SUPFAM" id="SSF47954">
    <property type="entry name" value="Cyclin-like"/>
    <property type="match status" value="2"/>
</dbReference>
<evidence type="ECO:0000256" key="1">
    <source>
        <dbReference type="ARBA" id="ARBA00008638"/>
    </source>
</evidence>
<evidence type="ECO:0000313" key="7">
    <source>
        <dbReference type="EMBL" id="KKY21453.1"/>
    </source>
</evidence>
<dbReference type="CDD" id="cd20546">
    <property type="entry name" value="CYCLIN_SpCG1C_ScCTK2-like_rpt2"/>
    <property type="match status" value="1"/>
</dbReference>
<organism evidence="7 8">
    <name type="scientific">Phaeomoniella chlamydospora</name>
    <name type="common">Phaeoacremonium chlamydosporum</name>
    <dbReference type="NCBI Taxonomy" id="158046"/>
    <lineage>
        <taxon>Eukaryota</taxon>
        <taxon>Fungi</taxon>
        <taxon>Dikarya</taxon>
        <taxon>Ascomycota</taxon>
        <taxon>Pezizomycotina</taxon>
        <taxon>Eurotiomycetes</taxon>
        <taxon>Chaetothyriomycetidae</taxon>
        <taxon>Phaeomoniellales</taxon>
        <taxon>Phaeomoniellaceae</taxon>
        <taxon>Phaeomoniella</taxon>
    </lineage>
</organism>
<dbReference type="Gene3D" id="1.10.472.10">
    <property type="entry name" value="Cyclin-like"/>
    <property type="match status" value="2"/>
</dbReference>
<dbReference type="FunFam" id="1.10.472.10:FF:000073">
    <property type="entry name" value="C-type cyclin"/>
    <property type="match status" value="1"/>
</dbReference>
<dbReference type="InterPro" id="IPR013763">
    <property type="entry name" value="Cyclin-like_dom"/>
</dbReference>
<dbReference type="GO" id="GO:0016538">
    <property type="term" value="F:cyclin-dependent protein serine/threonine kinase regulator activity"/>
    <property type="evidence" value="ECO:0007669"/>
    <property type="project" value="InterPro"/>
</dbReference>
<comment type="function">
    <text evidence="3">Component of the SRB8-11 complex. The SRB8-11 complex is a regulatory module of the Mediator complex which is itself involved in regulation of basal and activated RNA polymerase II-dependent transcription. The SRB8-11 complex may be involved in the transcriptional repression of a subset of genes regulated by Mediator. It may inhibit the association of the Mediator complex with RNA polymerase II to form the holoenzyme complex. The SRB8-11 complex phosphorylates the C-terminal domain (CTD) of the largest subunit of RNA polymerase II.</text>
</comment>
<feature type="domain" description="Cyclin-like" evidence="6">
    <location>
        <begin position="57"/>
        <end position="156"/>
    </location>
</feature>
<proteinExistence type="inferred from homology"/>